<gene>
    <name evidence="1" type="ORF">H9964_01475</name>
</gene>
<proteinExistence type="predicted"/>
<name>A0A9D2JZC5_9FIRM</name>
<dbReference type="Pfam" id="PF16510">
    <property type="entry name" value="P22_portal"/>
    <property type="match status" value="1"/>
</dbReference>
<dbReference type="Proteomes" id="UP000824102">
    <property type="component" value="Unassembled WGS sequence"/>
</dbReference>
<reference evidence="1" key="1">
    <citation type="journal article" date="2021" name="PeerJ">
        <title>Extensive microbial diversity within the chicken gut microbiome revealed by metagenomics and culture.</title>
        <authorList>
            <person name="Gilroy R."/>
            <person name="Ravi A."/>
            <person name="Getino M."/>
            <person name="Pursley I."/>
            <person name="Horton D.L."/>
            <person name="Alikhan N.F."/>
            <person name="Baker D."/>
            <person name="Gharbi K."/>
            <person name="Hall N."/>
            <person name="Watson M."/>
            <person name="Adriaenssens E.M."/>
            <person name="Foster-Nyarko E."/>
            <person name="Jarju S."/>
            <person name="Secka A."/>
            <person name="Antonio M."/>
            <person name="Oren A."/>
            <person name="Chaudhuri R.R."/>
            <person name="La Ragione R."/>
            <person name="Hildebrand F."/>
            <person name="Pallen M.J."/>
        </authorList>
    </citation>
    <scope>NUCLEOTIDE SEQUENCE</scope>
    <source>
        <strain evidence="1">ChiW7-2402</strain>
    </source>
</reference>
<protein>
    <submittedName>
        <fullName evidence="1">Uncharacterized protein</fullName>
    </submittedName>
</protein>
<evidence type="ECO:0000313" key="1">
    <source>
        <dbReference type="EMBL" id="HIZ72232.1"/>
    </source>
</evidence>
<comment type="caution">
    <text evidence="1">The sequence shown here is derived from an EMBL/GenBank/DDBJ whole genome shotgun (WGS) entry which is preliminary data.</text>
</comment>
<sequence>MKDEELRTRERMEAARREALARDITADFLRRQEERKLLERGWQIDMNFVRGEQYCDISPLGEIEDEGAAYFWQSRGCYNHIAPTVDARLARLSKVRPALTVRAFSDSPEDLKTARLCSNILKAVKGRVDLDRVIARATLWSEVCGTAFYKIVWNFDEGRLIGAAGDRPLREGDVNIAALSPFEVYPDSLTAESLEEVRSLIHAKAMPVSEIRERYGVELAGRRVDGFAAAPCAAGMGPTALEDAEIVIERYIRPDRAHPEGRLEIAAGGVLLYEGPLPYENGERGERTFPFVRQTCTELPGSFYGVSIVDRMVPLQRAYNAVRNRKHEFLNRLSMGVLAVEDGSLDAEELAEEGLAPGRVLVYRQGANEPHFLDFGSLPSDFREEEERLSNEFILVSGVSELSRSSSSSYRVTSASGLQLLLEQDTNRMQTSAESVERAVRAAGKQILHLYKQFATGRRLLRMTGEGGETELYYFDRSDISADDVEFLTEYDRTPAEVKEEILSLFRAGLLQDGAGNLSDETRNKILDAFGYGSFENARDITHLHLRKAERENIVLREQTVLPEAYDDHALHIREHTRALLSGGENDGAVKERIAAHIAAHRELQGK</sequence>
<dbReference type="EMBL" id="DXBB01000031">
    <property type="protein sequence ID" value="HIZ72232.1"/>
    <property type="molecule type" value="Genomic_DNA"/>
</dbReference>
<evidence type="ECO:0000313" key="2">
    <source>
        <dbReference type="Proteomes" id="UP000824102"/>
    </source>
</evidence>
<reference evidence="1" key="2">
    <citation type="submission" date="2021-04" db="EMBL/GenBank/DDBJ databases">
        <authorList>
            <person name="Gilroy R."/>
        </authorList>
    </citation>
    <scope>NUCLEOTIDE SEQUENCE</scope>
    <source>
        <strain evidence="1">ChiW7-2402</strain>
    </source>
</reference>
<dbReference type="AlphaFoldDB" id="A0A9D2JZC5"/>
<organism evidence="1 2">
    <name type="scientific">Candidatus Gallimonas intestinavium</name>
    <dbReference type="NCBI Taxonomy" id="2838603"/>
    <lineage>
        <taxon>Bacteria</taxon>
        <taxon>Bacillati</taxon>
        <taxon>Bacillota</taxon>
        <taxon>Clostridia</taxon>
        <taxon>Candidatus Gallimonas</taxon>
    </lineage>
</organism>
<accession>A0A9D2JZC5</accession>
<dbReference type="InterPro" id="IPR032427">
    <property type="entry name" value="P22_portal"/>
</dbReference>